<accession>A0ABY5XIP6</accession>
<dbReference type="Pfam" id="PF20129">
    <property type="entry name" value="DUF6519"/>
    <property type="match status" value="1"/>
</dbReference>
<gene>
    <name evidence="1" type="ORF">N2599_18490</name>
</gene>
<dbReference type="InterPro" id="IPR045392">
    <property type="entry name" value="DUF6519"/>
</dbReference>
<protein>
    <submittedName>
        <fullName evidence="1">DUF6519 domain-containing protein</fullName>
    </submittedName>
</protein>
<evidence type="ECO:0000313" key="1">
    <source>
        <dbReference type="EMBL" id="UWU14079.1"/>
    </source>
</evidence>
<sequence>MTIRADATRQIINSRDPRPLRAVAPRQGQVLLDADFDQDARLTLTRIDGDMSDVIGAPGRLAYPSGTSAFAIQAGGGPLNLSIQPGHGFLDGWRLDNMAACTLATQPHPRNGDAATLPSVVAIKALIRHVDPVEEPAFADKALGDAQASGRLIADWQVLPQPVHGSVSCATAPQNADWLRLTAPSSGSIAVTVQPSVPGTDPCSLMPQGGYTRLENLLYRLEVHGGVPIAEAGSPPPLADGPRFGLQGLKLKLSRRNASLLVAITGINGNEITVSPPSLDPRSWFAPGSWAEIVSLHDDVDPRAALTSERLFRVALATDEKVTVEATTAAIAATGAAATGGWFLRFWDVLPDSSGLIVFGAPGAGGLTAVQSLGDGLSIQGGGGAAATFRRGDYWTFAARADGTIDWPSSTQQTPHGPETRYAPLSVATGSPAASTFDDCRIPCARLTDRVLHYRGGDGQAAFSNGGGPIKLAAPLRLAVLRGSTPVPGAIVQWSLPPGAQPSMIDAAPVTSVQQQQSTTNAQGEVSVSWTIDGNAPSALHQIRASLLGAGGAQPVTFTARFDQAKTTSYDPLGCEHLKDFDNVQAAIDGLCGLINTKFPVLKLARIDLFDPKGKTTALINDKEETILNGLEVDCDSFLSGIAIGLDLDDSLNLGIQKFDPILELELELPYPTTDADKVYWLHASQPGDKKEYPLCSTWGFQRIRLDGDIRIDSSPDGYPALIWTPHSMARTFLETARYHRFGQRITGLFAEQLYEWWKPDRLERILCRLRLRSAHIWADINTGKEGAKDEKRPERVYLNAEHLGCVGSVTGRELSLRELDPQRAADLDMFFYLKVPQDVKRKRPFRGGSEQPG</sequence>
<proteinExistence type="predicted"/>
<reference evidence="1" key="1">
    <citation type="submission" date="2022-09" db="EMBL/GenBank/DDBJ databases">
        <title>Australian commercial rhizobial inoculants.</title>
        <authorList>
            <person name="Kohlmeier M.G."/>
            <person name="O'Hara G.W."/>
            <person name="Colombi E."/>
            <person name="Ramsay J.P."/>
            <person name="Terpolilli J."/>
        </authorList>
    </citation>
    <scope>NUCLEOTIDE SEQUENCE</scope>
    <source>
        <strain evidence="1">WSM1592</strain>
    </source>
</reference>
<dbReference type="EMBL" id="CP104143">
    <property type="protein sequence ID" value="UWU14079.1"/>
    <property type="molecule type" value="Genomic_DNA"/>
</dbReference>
<keyword evidence="2" id="KW-1185">Reference proteome</keyword>
<evidence type="ECO:0000313" key="2">
    <source>
        <dbReference type="Proteomes" id="UP001060123"/>
    </source>
</evidence>
<dbReference type="RefSeq" id="WP_027512000.1">
    <property type="nucleotide sequence ID" value="NZ_CP104143.1"/>
</dbReference>
<name>A0ABY5XIP6_RHISU</name>
<dbReference type="Proteomes" id="UP001060123">
    <property type="component" value="Chromosome"/>
</dbReference>
<organism evidence="1 2">
    <name type="scientific">Rhizobium sullae</name>
    <name type="common">Rhizobium hedysari</name>
    <dbReference type="NCBI Taxonomy" id="50338"/>
    <lineage>
        <taxon>Bacteria</taxon>
        <taxon>Pseudomonadati</taxon>
        <taxon>Pseudomonadota</taxon>
        <taxon>Alphaproteobacteria</taxon>
        <taxon>Hyphomicrobiales</taxon>
        <taxon>Rhizobiaceae</taxon>
        <taxon>Rhizobium/Agrobacterium group</taxon>
        <taxon>Rhizobium</taxon>
    </lineage>
</organism>